<evidence type="ECO:0000256" key="1">
    <source>
        <dbReference type="SAM" id="SignalP"/>
    </source>
</evidence>
<organism evidence="2">
    <name type="scientific">Rodentolepis nana</name>
    <name type="common">Dwarf tapeworm</name>
    <name type="synonym">Hymenolepis nana</name>
    <dbReference type="NCBI Taxonomy" id="102285"/>
    <lineage>
        <taxon>Eukaryota</taxon>
        <taxon>Metazoa</taxon>
        <taxon>Spiralia</taxon>
        <taxon>Lophotrochozoa</taxon>
        <taxon>Platyhelminthes</taxon>
        <taxon>Cestoda</taxon>
        <taxon>Eucestoda</taxon>
        <taxon>Cyclophyllidea</taxon>
        <taxon>Hymenolepididae</taxon>
        <taxon>Rodentolepis</taxon>
    </lineage>
</organism>
<feature type="signal peptide" evidence="1">
    <location>
        <begin position="1"/>
        <end position="15"/>
    </location>
</feature>
<evidence type="ECO:0000313" key="2">
    <source>
        <dbReference type="WBParaSite" id="HNAJ_0000513001-mRNA-1"/>
    </source>
</evidence>
<protein>
    <submittedName>
        <fullName evidence="2">NADH dehydrogenase subunit 5</fullName>
    </submittedName>
</protein>
<name>A0A0R3TDJ1_RODNA</name>
<sequence length="64" mass="7750">LQMVLSLVITTFVLSKRKMLGYFQYRKGPKKYIFLIKLFNNDWRRFIGSYIFYVSSDYSTTYSL</sequence>
<proteinExistence type="predicted"/>
<feature type="chain" id="PRO_5012023195" evidence="1">
    <location>
        <begin position="16"/>
        <end position="64"/>
    </location>
</feature>
<dbReference type="WBParaSite" id="HNAJ_0000513001-mRNA-1">
    <property type="protein sequence ID" value="HNAJ_0000513001-mRNA-1"/>
    <property type="gene ID" value="HNAJ_0000513001"/>
</dbReference>
<accession>A0A0R3TDJ1</accession>
<dbReference type="AlphaFoldDB" id="A0A0R3TDJ1"/>
<keyword evidence="1" id="KW-0732">Signal</keyword>
<reference evidence="2" key="1">
    <citation type="submission" date="2017-02" db="UniProtKB">
        <authorList>
            <consortium name="WormBaseParasite"/>
        </authorList>
    </citation>
    <scope>IDENTIFICATION</scope>
</reference>